<feature type="transmembrane region" description="Helical" evidence="5">
    <location>
        <begin position="43"/>
        <end position="61"/>
    </location>
</feature>
<dbReference type="SUPFAM" id="SSF161084">
    <property type="entry name" value="MAPEG domain-like"/>
    <property type="match status" value="1"/>
</dbReference>
<dbReference type="InterPro" id="IPR023352">
    <property type="entry name" value="MAPEG-like_dom_sf"/>
</dbReference>
<reference evidence="6 7" key="1">
    <citation type="journal article" date="2020" name="G3 (Bethesda)">
        <title>Improved Reference Genome for Cyclotella cryptica CCMP332, a Model for Cell Wall Morphogenesis, Salinity Adaptation, and Lipid Production in Diatoms (Bacillariophyta).</title>
        <authorList>
            <person name="Roberts W.R."/>
            <person name="Downey K.M."/>
            <person name="Ruck E.C."/>
            <person name="Traller J.C."/>
            <person name="Alverson A.J."/>
        </authorList>
    </citation>
    <scope>NUCLEOTIDE SEQUENCE [LARGE SCALE GENOMIC DNA]</scope>
    <source>
        <strain evidence="6 7">CCMP332</strain>
    </source>
</reference>
<keyword evidence="7" id="KW-1185">Reference proteome</keyword>
<evidence type="ECO:0000313" key="6">
    <source>
        <dbReference type="EMBL" id="KAL3786192.1"/>
    </source>
</evidence>
<dbReference type="Proteomes" id="UP001516023">
    <property type="component" value="Unassembled WGS sequence"/>
</dbReference>
<comment type="subcellular location">
    <subcellularLocation>
        <location evidence="1">Membrane</location>
    </subcellularLocation>
</comment>
<keyword evidence="4 5" id="KW-0472">Membrane</keyword>
<feature type="transmembrane region" description="Helical" evidence="5">
    <location>
        <begin position="81"/>
        <end position="101"/>
    </location>
</feature>
<evidence type="ECO:0000256" key="4">
    <source>
        <dbReference type="ARBA" id="ARBA00023136"/>
    </source>
</evidence>
<evidence type="ECO:0000256" key="3">
    <source>
        <dbReference type="ARBA" id="ARBA00022989"/>
    </source>
</evidence>
<dbReference type="EMBL" id="JABMIG020000200">
    <property type="protein sequence ID" value="KAL3786192.1"/>
    <property type="molecule type" value="Genomic_DNA"/>
</dbReference>
<evidence type="ECO:0000256" key="1">
    <source>
        <dbReference type="ARBA" id="ARBA00004370"/>
    </source>
</evidence>
<evidence type="ECO:0000256" key="5">
    <source>
        <dbReference type="SAM" id="Phobius"/>
    </source>
</evidence>
<proteinExistence type="predicted"/>
<name>A0ABD3PEB8_9STRA</name>
<evidence type="ECO:0000256" key="2">
    <source>
        <dbReference type="ARBA" id="ARBA00022692"/>
    </source>
</evidence>
<evidence type="ECO:0000313" key="7">
    <source>
        <dbReference type="Proteomes" id="UP001516023"/>
    </source>
</evidence>
<comment type="caution">
    <text evidence="6">The sequence shown here is derived from an EMBL/GenBank/DDBJ whole genome shotgun (WGS) entry which is preliminary data.</text>
</comment>
<keyword evidence="3 5" id="KW-1133">Transmembrane helix</keyword>
<keyword evidence="2 5" id="KW-0812">Transmembrane</keyword>
<sequence>MRCTMIHDQSKLNHTSLKIQNTLIAYHNIIMSQPTNFTQKQRGVVRGVILSVFTITATYLTTRYFAPLPPPASSLEERLRILALSLLFPALTLFVCIGRLGNHRFYTPQDIDSGVSTMKGSNKAAMLQAILQNTLEQLMLACIVYFHATLFLSPEAVRLVPATGALFTLGRIMFLRGYAGGAESRAFGFSLTFQSTLGLGIEHIKKETEALIKNPQVVRTKNHFTSGKNNTPLGLTIATKQQGKKQRNSKQRVISGTIGKEKSIIVDEEEHLGIITGEVMLHNFFKPILLGCPNSGHFGFAINKPPGKHAFKSI</sequence>
<protein>
    <submittedName>
        <fullName evidence="6">Uncharacterized protein</fullName>
    </submittedName>
</protein>
<dbReference type="Gene3D" id="1.20.120.550">
    <property type="entry name" value="Membrane associated eicosanoid/glutathione metabolism-like domain"/>
    <property type="match status" value="1"/>
</dbReference>
<organism evidence="6 7">
    <name type="scientific">Cyclotella cryptica</name>
    <dbReference type="NCBI Taxonomy" id="29204"/>
    <lineage>
        <taxon>Eukaryota</taxon>
        <taxon>Sar</taxon>
        <taxon>Stramenopiles</taxon>
        <taxon>Ochrophyta</taxon>
        <taxon>Bacillariophyta</taxon>
        <taxon>Coscinodiscophyceae</taxon>
        <taxon>Thalassiosirophycidae</taxon>
        <taxon>Stephanodiscales</taxon>
        <taxon>Stephanodiscaceae</taxon>
        <taxon>Cyclotella</taxon>
    </lineage>
</organism>
<dbReference type="AlphaFoldDB" id="A0ABD3PEB8"/>
<dbReference type="GO" id="GO:0016020">
    <property type="term" value="C:membrane"/>
    <property type="evidence" value="ECO:0007669"/>
    <property type="project" value="UniProtKB-SubCell"/>
</dbReference>
<dbReference type="Pfam" id="PF01124">
    <property type="entry name" value="MAPEG"/>
    <property type="match status" value="1"/>
</dbReference>
<dbReference type="InterPro" id="IPR001129">
    <property type="entry name" value="Membr-assoc_MAPEG"/>
</dbReference>
<gene>
    <name evidence="6" type="ORF">HJC23_001268</name>
</gene>
<accession>A0ABD3PEB8</accession>